<evidence type="ECO:0000313" key="2">
    <source>
        <dbReference type="Proteomes" id="UP000193144"/>
    </source>
</evidence>
<comment type="caution">
    <text evidence="1">The sequence shown here is derived from an EMBL/GenBank/DDBJ whole genome shotgun (WGS) entry which is preliminary data.</text>
</comment>
<accession>A0A1Y1ZBW2</accession>
<proteinExistence type="predicted"/>
<feature type="non-terminal residue" evidence="1">
    <location>
        <position position="52"/>
    </location>
</feature>
<dbReference type="EMBL" id="MCFA01000106">
    <property type="protein sequence ID" value="ORY07782.1"/>
    <property type="molecule type" value="Genomic_DNA"/>
</dbReference>
<name>A0A1Y1ZBW2_9PLEO</name>
<gene>
    <name evidence="1" type="ORF">BCR34DRAFT_630954</name>
</gene>
<organism evidence="1 2">
    <name type="scientific">Clohesyomyces aquaticus</name>
    <dbReference type="NCBI Taxonomy" id="1231657"/>
    <lineage>
        <taxon>Eukaryota</taxon>
        <taxon>Fungi</taxon>
        <taxon>Dikarya</taxon>
        <taxon>Ascomycota</taxon>
        <taxon>Pezizomycotina</taxon>
        <taxon>Dothideomycetes</taxon>
        <taxon>Pleosporomycetidae</taxon>
        <taxon>Pleosporales</taxon>
        <taxon>Lindgomycetaceae</taxon>
        <taxon>Clohesyomyces</taxon>
    </lineage>
</organism>
<keyword evidence="2" id="KW-1185">Reference proteome</keyword>
<evidence type="ECO:0000313" key="1">
    <source>
        <dbReference type="EMBL" id="ORY07782.1"/>
    </source>
</evidence>
<dbReference type="Proteomes" id="UP000193144">
    <property type="component" value="Unassembled WGS sequence"/>
</dbReference>
<reference evidence="1 2" key="1">
    <citation type="submission" date="2016-07" db="EMBL/GenBank/DDBJ databases">
        <title>Pervasive Adenine N6-methylation of Active Genes in Fungi.</title>
        <authorList>
            <consortium name="DOE Joint Genome Institute"/>
            <person name="Mondo S.J."/>
            <person name="Dannebaum R.O."/>
            <person name="Kuo R.C."/>
            <person name="Labutti K."/>
            <person name="Haridas S."/>
            <person name="Kuo A."/>
            <person name="Salamov A."/>
            <person name="Ahrendt S.R."/>
            <person name="Lipzen A."/>
            <person name="Sullivan W."/>
            <person name="Andreopoulos W.B."/>
            <person name="Clum A."/>
            <person name="Lindquist E."/>
            <person name="Daum C."/>
            <person name="Ramamoorthy G.K."/>
            <person name="Gryganskyi A."/>
            <person name="Culley D."/>
            <person name="Magnuson J.K."/>
            <person name="James T.Y."/>
            <person name="O'Malley M.A."/>
            <person name="Stajich J.E."/>
            <person name="Spatafora J.W."/>
            <person name="Visel A."/>
            <person name="Grigoriev I.V."/>
        </authorList>
    </citation>
    <scope>NUCLEOTIDE SEQUENCE [LARGE SCALE GENOMIC DNA]</scope>
    <source>
        <strain evidence="1 2">CBS 115471</strain>
    </source>
</reference>
<protein>
    <submittedName>
        <fullName evidence="1">Uncharacterized protein</fullName>
    </submittedName>
</protein>
<dbReference type="AlphaFoldDB" id="A0A1Y1ZBW2"/>
<sequence length="52" mass="5922">MYRMSWSPQFVGKNISRIGSLDDITLQESALRPIIKQFVENRVAWLGVLEGA</sequence>